<feature type="region of interest" description="Disordered" evidence="1">
    <location>
        <begin position="226"/>
        <end position="353"/>
    </location>
</feature>
<comment type="caution">
    <text evidence="2">The sequence shown here is derived from an EMBL/GenBank/DDBJ whole genome shotgun (WGS) entry which is preliminary data.</text>
</comment>
<proteinExistence type="predicted"/>
<feature type="compositionally biased region" description="Polar residues" evidence="1">
    <location>
        <begin position="138"/>
        <end position="152"/>
    </location>
</feature>
<feature type="compositionally biased region" description="Basic and acidic residues" evidence="1">
    <location>
        <begin position="127"/>
        <end position="137"/>
    </location>
</feature>
<feature type="compositionally biased region" description="Polar residues" evidence="1">
    <location>
        <begin position="398"/>
        <end position="419"/>
    </location>
</feature>
<feature type="region of interest" description="Disordered" evidence="1">
    <location>
        <begin position="127"/>
        <end position="160"/>
    </location>
</feature>
<evidence type="ECO:0000256" key="1">
    <source>
        <dbReference type="SAM" id="MobiDB-lite"/>
    </source>
</evidence>
<feature type="compositionally biased region" description="Polar residues" evidence="1">
    <location>
        <begin position="226"/>
        <end position="239"/>
    </location>
</feature>
<accession>A0A5N5SXZ6</accession>
<dbReference type="OrthoDB" id="10419790at2759"/>
<feature type="compositionally biased region" description="Basic and acidic residues" evidence="1">
    <location>
        <begin position="296"/>
        <end position="308"/>
    </location>
</feature>
<feature type="compositionally biased region" description="Polar residues" evidence="1">
    <location>
        <begin position="1"/>
        <end position="15"/>
    </location>
</feature>
<gene>
    <name evidence="2" type="ORF">Anas_11148</name>
</gene>
<feature type="region of interest" description="Disordered" evidence="1">
    <location>
        <begin position="1"/>
        <end position="25"/>
    </location>
</feature>
<dbReference type="EMBL" id="SEYY01020157">
    <property type="protein sequence ID" value="KAB7497540.1"/>
    <property type="molecule type" value="Genomic_DNA"/>
</dbReference>
<evidence type="ECO:0000313" key="2">
    <source>
        <dbReference type="EMBL" id="KAB7497540.1"/>
    </source>
</evidence>
<reference evidence="2 3" key="1">
    <citation type="journal article" date="2019" name="PLoS Biol.">
        <title>Sex chromosomes control vertical transmission of feminizing Wolbachia symbionts in an isopod.</title>
        <authorList>
            <person name="Becking T."/>
            <person name="Chebbi M.A."/>
            <person name="Giraud I."/>
            <person name="Moumen B."/>
            <person name="Laverre T."/>
            <person name="Caubet Y."/>
            <person name="Peccoud J."/>
            <person name="Gilbert C."/>
            <person name="Cordaux R."/>
        </authorList>
    </citation>
    <scope>NUCLEOTIDE SEQUENCE [LARGE SCALE GENOMIC DNA]</scope>
    <source>
        <strain evidence="2">ANa2</strain>
        <tissue evidence="2">Whole body excluding digestive tract and cuticle</tissue>
    </source>
</reference>
<feature type="region of interest" description="Disordered" evidence="1">
    <location>
        <begin position="371"/>
        <end position="423"/>
    </location>
</feature>
<dbReference type="AlphaFoldDB" id="A0A5N5SXZ6"/>
<evidence type="ECO:0000313" key="3">
    <source>
        <dbReference type="Proteomes" id="UP000326759"/>
    </source>
</evidence>
<feature type="compositionally biased region" description="Basic and acidic residues" evidence="1">
    <location>
        <begin position="316"/>
        <end position="326"/>
    </location>
</feature>
<keyword evidence="3" id="KW-1185">Reference proteome</keyword>
<organism evidence="2 3">
    <name type="scientific">Armadillidium nasatum</name>
    <dbReference type="NCBI Taxonomy" id="96803"/>
    <lineage>
        <taxon>Eukaryota</taxon>
        <taxon>Metazoa</taxon>
        <taxon>Ecdysozoa</taxon>
        <taxon>Arthropoda</taxon>
        <taxon>Crustacea</taxon>
        <taxon>Multicrustacea</taxon>
        <taxon>Malacostraca</taxon>
        <taxon>Eumalacostraca</taxon>
        <taxon>Peracarida</taxon>
        <taxon>Isopoda</taxon>
        <taxon>Oniscidea</taxon>
        <taxon>Crinocheta</taxon>
        <taxon>Armadillidiidae</taxon>
        <taxon>Armadillidium</taxon>
    </lineage>
</organism>
<dbReference type="Proteomes" id="UP000326759">
    <property type="component" value="Unassembled WGS sequence"/>
</dbReference>
<sequence length="918" mass="100935">MKIKDNQGSQVFKSSQRGEEANVPTDFTAVDVVELSLDKIALSADYEEGSSSLEPEKHVHPMIMEKSPCCHSDSSDSSNILCKTTDENDVPISATVKTSYKAIQNSVENSLISKKMKYSQHLDEVDNSAVKHSEKNNAKGSSDLRNVKSPQNGEEREVSVAPTVEANLQANGTRGFREYRVTRYFHSNRGSRNSVDQEGKDLKGRHEKAKIYHNGKDAAICQSNKESVRNASPSSSKNLNIKDCSMKNKIGPSEIPSLPFPSFPTNTPASKNKRRSNSPDKFPSLPHSAKTSSSKQDGRQAENKENDKSCLQSEDNETRSSDEPRKGKNSQTNETKSVKEHNGIEYSQKSESFNMSDKDIKDLILKHFSMPRKEVEERSQSFSTSYDDSHSRSGEYITHSTPRNSSNEEFEQSRNQKASPSYEETRWFHYQGKAKKRLNFSGLKSTFSNSYLERLWNEIVDEFEESSKESKENITDMKDDSSFNICLSDIHSTVEEPNCVNINQKLSSIRGKTSEPYSRSYERNFSTPLEKSKIRENFRNGIGALSTPIVPGLSQQISLNPSLNQFHEGCNPSLKTSSFTTFHPGHEHLTGVPNMGTQIPYDSHSVNNSSIPFSVVPPVNNSSTVSNFGTDSSYIPTPISNPSTGLTIPVSNVVFRHSMNNSFATPALASNVVSPLSDSLPVSIIETNSIYVPSPMNNSSSTSPLLMNDVFSCNPINNLSTMTFPSNVVAPQNTLMVPNFSTNSCVLSPIYNSSPGSAMPSMYPYVPHSMSSSLTNGSVLVIPSLVPLPLNSSLTTPIFQTNSPNVLSPVSNPLLGSTIPIPNVYPMNNFAPPLNNSLTVPIFRPTDSPNAPYLIDNSSNTPIFRPTDSPNAPYPIDNSSNTPIISLFPPYVVAPSNSLIVPICEPNSSFISSPNNST</sequence>
<name>A0A5N5SXZ6_9CRUS</name>
<protein>
    <submittedName>
        <fullName evidence="2">Uncharacterized protein</fullName>
    </submittedName>
</protein>